<organism evidence="2 3">
    <name type="scientific">Actinoallomurus vinaceus</name>
    <dbReference type="NCBI Taxonomy" id="1080074"/>
    <lineage>
        <taxon>Bacteria</taxon>
        <taxon>Bacillati</taxon>
        <taxon>Actinomycetota</taxon>
        <taxon>Actinomycetes</taxon>
        <taxon>Streptosporangiales</taxon>
        <taxon>Thermomonosporaceae</taxon>
        <taxon>Actinoallomurus</taxon>
    </lineage>
</organism>
<proteinExistence type="predicted"/>
<dbReference type="Proteomes" id="UP001501442">
    <property type="component" value="Unassembled WGS sequence"/>
</dbReference>
<dbReference type="InterPro" id="IPR025164">
    <property type="entry name" value="Toastrack_DUF4097"/>
</dbReference>
<feature type="domain" description="DUF4097" evidence="1">
    <location>
        <begin position="19"/>
        <end position="253"/>
    </location>
</feature>
<comment type="caution">
    <text evidence="2">The sequence shown here is derived from an EMBL/GenBank/DDBJ whole genome shotgun (WGS) entry which is preliminary data.</text>
</comment>
<dbReference type="RefSeq" id="WP_345429379.1">
    <property type="nucleotide sequence ID" value="NZ_BAABHK010000001.1"/>
</dbReference>
<evidence type="ECO:0000259" key="1">
    <source>
        <dbReference type="Pfam" id="PF13349"/>
    </source>
</evidence>
<sequence>MPTFATPEPISATLDILLSCEIRVTASDRTDTVVEVRPADASKASDVRAAEEIRVEYTDGQLLVKAKKRTALMALGPGKDAAVQVDVELPAGSDLDASTGMGNVHCAGRLGDCEVSSGAGGIWIEDADTLQVKTGGGDVTARRVAGDTKITTGVGEVRLRRADGAVTIKTSSGAALVGEAAGDVRVRSASGDIVIDRAHADVEAKTSAGKIRIGEVSQGSIVMQSAAGQLEVGVREGTAAWLDVHTTAGSVQNLLDTADGPGEADRTVEVRARTSLGDIVIRRAALAPQD</sequence>
<accession>A0ABP8U3I9</accession>
<name>A0ABP8U3I9_9ACTN</name>
<gene>
    <name evidence="2" type="ORF">GCM10023196_009750</name>
</gene>
<evidence type="ECO:0000313" key="3">
    <source>
        <dbReference type="Proteomes" id="UP001501442"/>
    </source>
</evidence>
<evidence type="ECO:0000313" key="2">
    <source>
        <dbReference type="EMBL" id="GAA4621464.1"/>
    </source>
</evidence>
<dbReference type="EMBL" id="BAABHK010000001">
    <property type="protein sequence ID" value="GAA4621464.1"/>
    <property type="molecule type" value="Genomic_DNA"/>
</dbReference>
<dbReference type="Pfam" id="PF13349">
    <property type="entry name" value="DUF4097"/>
    <property type="match status" value="1"/>
</dbReference>
<keyword evidence="3" id="KW-1185">Reference proteome</keyword>
<dbReference type="PANTHER" id="PTHR34094">
    <property type="match status" value="1"/>
</dbReference>
<reference evidence="3" key="1">
    <citation type="journal article" date="2019" name="Int. J. Syst. Evol. Microbiol.">
        <title>The Global Catalogue of Microorganisms (GCM) 10K type strain sequencing project: providing services to taxonomists for standard genome sequencing and annotation.</title>
        <authorList>
            <consortium name="The Broad Institute Genomics Platform"/>
            <consortium name="The Broad Institute Genome Sequencing Center for Infectious Disease"/>
            <person name="Wu L."/>
            <person name="Ma J."/>
        </authorList>
    </citation>
    <scope>NUCLEOTIDE SEQUENCE [LARGE SCALE GENOMIC DNA]</scope>
    <source>
        <strain evidence="3">JCM 17939</strain>
    </source>
</reference>
<protein>
    <submittedName>
        <fullName evidence="2">DUF4097 family beta strand repeat-containing protein</fullName>
    </submittedName>
</protein>
<dbReference type="PANTHER" id="PTHR34094:SF1">
    <property type="entry name" value="PROTEIN FAM185A"/>
    <property type="match status" value="1"/>
</dbReference>